<dbReference type="SUPFAM" id="SSF52540">
    <property type="entry name" value="P-loop containing nucleoside triphosphate hydrolases"/>
    <property type="match status" value="1"/>
</dbReference>
<feature type="transmembrane region" description="Helical" evidence="9">
    <location>
        <begin position="242"/>
        <end position="266"/>
    </location>
</feature>
<dbReference type="PANTHER" id="PTHR45772">
    <property type="entry name" value="CONSERVED COMPONENT OF ABC TRANSPORTER FOR NATURAL AMINO ACIDS-RELATED"/>
    <property type="match status" value="1"/>
</dbReference>
<dbReference type="SMART" id="SM00382">
    <property type="entry name" value="AAA"/>
    <property type="match status" value="1"/>
</dbReference>
<dbReference type="InterPro" id="IPR001851">
    <property type="entry name" value="ABC_transp_permease"/>
</dbReference>
<accession>A0A654KHV8</accession>
<keyword evidence="5" id="KW-0547">Nucleotide-binding</keyword>
<keyword evidence="3" id="KW-1003">Cell membrane</keyword>
<dbReference type="PANTHER" id="PTHR45772:SF2">
    <property type="entry name" value="ABC TRANSPORTER ATP-BINDING PROTEIN"/>
    <property type="match status" value="1"/>
</dbReference>
<feature type="transmembrane region" description="Helical" evidence="9">
    <location>
        <begin position="104"/>
        <end position="124"/>
    </location>
</feature>
<evidence type="ECO:0000256" key="6">
    <source>
        <dbReference type="ARBA" id="ARBA00022840"/>
    </source>
</evidence>
<dbReference type="Pfam" id="PF02653">
    <property type="entry name" value="BPD_transp_2"/>
    <property type="match status" value="1"/>
</dbReference>
<organism evidence="11 12">
    <name type="scientific">Taylorella equigenitalis (strain MCE9)</name>
    <dbReference type="NCBI Taxonomy" id="937774"/>
    <lineage>
        <taxon>Bacteria</taxon>
        <taxon>Pseudomonadati</taxon>
        <taxon>Pseudomonadota</taxon>
        <taxon>Betaproteobacteria</taxon>
        <taxon>Burkholderiales</taxon>
        <taxon>Alcaligenaceae</taxon>
        <taxon>Taylorella</taxon>
    </lineage>
</organism>
<evidence type="ECO:0000256" key="1">
    <source>
        <dbReference type="ARBA" id="ARBA00004651"/>
    </source>
</evidence>
<feature type="transmembrane region" description="Helical" evidence="9">
    <location>
        <begin position="68"/>
        <end position="98"/>
    </location>
</feature>
<evidence type="ECO:0000256" key="3">
    <source>
        <dbReference type="ARBA" id="ARBA00022475"/>
    </source>
</evidence>
<dbReference type="InterPro" id="IPR043428">
    <property type="entry name" value="LivM-like"/>
</dbReference>
<dbReference type="Pfam" id="PF00005">
    <property type="entry name" value="ABC_tran"/>
    <property type="match status" value="1"/>
</dbReference>
<proteinExistence type="predicted"/>
<dbReference type="AlphaFoldDB" id="A0A654KHV8"/>
<dbReference type="CDD" id="cd03219">
    <property type="entry name" value="ABC_Mj1267_LivG_branched"/>
    <property type="match status" value="1"/>
</dbReference>
<dbReference type="KEGG" id="teq:TEQUI_1079"/>
<keyword evidence="4 9" id="KW-0812">Transmembrane</keyword>
<feature type="transmembrane region" description="Helical" evidence="9">
    <location>
        <begin position="37"/>
        <end position="56"/>
    </location>
</feature>
<keyword evidence="6" id="KW-0067">ATP-binding</keyword>
<protein>
    <submittedName>
        <fullName evidence="11">ABC-type branched-chain amino acid transport systems, ATPase component</fullName>
    </submittedName>
</protein>
<evidence type="ECO:0000256" key="8">
    <source>
        <dbReference type="ARBA" id="ARBA00023136"/>
    </source>
</evidence>
<keyword evidence="8 9" id="KW-0472">Membrane</keyword>
<dbReference type="FunFam" id="3.40.50.300:FF:000421">
    <property type="entry name" value="Branched-chain amino acid ABC transporter ATP-binding protein"/>
    <property type="match status" value="1"/>
</dbReference>
<dbReference type="Gene3D" id="3.40.50.300">
    <property type="entry name" value="P-loop containing nucleotide triphosphate hydrolases"/>
    <property type="match status" value="1"/>
</dbReference>
<dbReference type="Pfam" id="PF12399">
    <property type="entry name" value="BCA_ABC_TP_C"/>
    <property type="match status" value="1"/>
</dbReference>
<dbReference type="EMBL" id="CP002456">
    <property type="protein sequence ID" value="ADU92003.1"/>
    <property type="molecule type" value="Genomic_DNA"/>
</dbReference>
<dbReference type="InterPro" id="IPR027417">
    <property type="entry name" value="P-loop_NTPase"/>
</dbReference>
<dbReference type="CDD" id="cd06581">
    <property type="entry name" value="TM_PBP1_LivM_like"/>
    <property type="match status" value="1"/>
</dbReference>
<dbReference type="InterPro" id="IPR032823">
    <property type="entry name" value="BCA_ABC_TP_C"/>
</dbReference>
<keyword evidence="7 9" id="KW-1133">Transmembrane helix</keyword>
<dbReference type="InterPro" id="IPR003593">
    <property type="entry name" value="AAA+_ATPase"/>
</dbReference>
<reference evidence="11 12" key="1">
    <citation type="journal article" date="2011" name="J. Bacteriol.">
        <title>Genome sequence of Taylorella equigenitalis MCE9, the causative agent of contagious equine metritis.</title>
        <authorList>
            <person name="Hebert L."/>
            <person name="Moumen B."/>
            <person name="Duquesne F."/>
            <person name="Breuil M.F."/>
            <person name="Laugier C."/>
            <person name="Batto J.M."/>
            <person name="Renault P."/>
            <person name="Petry S."/>
        </authorList>
    </citation>
    <scope>NUCLEOTIDE SEQUENCE [LARGE SCALE GENOMIC DNA]</scope>
    <source>
        <strain evidence="11 12">MCE9</strain>
    </source>
</reference>
<dbReference type="PROSITE" id="PS50893">
    <property type="entry name" value="ABC_TRANSPORTER_2"/>
    <property type="match status" value="1"/>
</dbReference>
<gene>
    <name evidence="11" type="ordered locus">TEQUI_1079</name>
</gene>
<evidence type="ECO:0000256" key="5">
    <source>
        <dbReference type="ARBA" id="ARBA00022741"/>
    </source>
</evidence>
<evidence type="ECO:0000256" key="2">
    <source>
        <dbReference type="ARBA" id="ARBA00022448"/>
    </source>
</evidence>
<evidence type="ECO:0000256" key="9">
    <source>
        <dbReference type="SAM" id="Phobius"/>
    </source>
</evidence>
<feature type="domain" description="ABC transporter" evidence="10">
    <location>
        <begin position="348"/>
        <end position="593"/>
    </location>
</feature>
<dbReference type="GO" id="GO:0005886">
    <property type="term" value="C:plasma membrane"/>
    <property type="evidence" value="ECO:0007669"/>
    <property type="project" value="UniProtKB-SubCell"/>
</dbReference>
<name>A0A654KHV8_TAYEM</name>
<keyword evidence="2" id="KW-0813">Transport</keyword>
<sequence length="597" mass="65178">MYRIFVAIFAIVLVVMPLVPATPEFWINQLNTIGISSLVALGLIILTGIGGMTSFGQAAFMGIGAYTSAYLCTALGLSPWIGLLCGLLLASLIAFILGQLTLRLSGHFLGLSTIALSLVFFYLFGNMEFLGRHDGIPGIQPISIFGFSFMKARQMFYLIWFCVFAGILLSINLLNSRNGRAICSLKHGASMAESFGINTQKYRMVAFVYAAFFAALAGWLYAHEQRAISPSAFSLNYGIEYLFMAVIGGSVSIWGAVVGAALVIILRDQIQAYAPLFVDERVNVEIIVFGVMMILILHFARGGLWPIMLEKFYRLLGQKSVPSHELEIKPDTQELHKREKPPEGEVILEAQNLRKTFGGLVAVNNVSFKVRSGEIIGLIGPNGAGKSTTFNLITGVLPLTSGKVIFRGRDITGASARKIATLGIGRTFQHVQLLPGMSVLENVALGAHLRAPSTILSSIFHTERRKESQLLQEAKFQCERVGLGDYLHEQAGSLPLGKQRIVEIARALALDPSLLLLDEVAAGLRYMEKQQLSKVLSDLRDEGVSILLVEHDMDFVMNLTTNLVVMDFGTKIAEGTPEEIQTNPAVVQAYLGVNDDV</sequence>
<dbReference type="InterPro" id="IPR051120">
    <property type="entry name" value="ABC_AA/LPS_Transport"/>
</dbReference>
<dbReference type="GO" id="GO:0016887">
    <property type="term" value="F:ATP hydrolysis activity"/>
    <property type="evidence" value="ECO:0007669"/>
    <property type="project" value="InterPro"/>
</dbReference>
<dbReference type="GO" id="GO:0015658">
    <property type="term" value="F:branched-chain amino acid transmembrane transporter activity"/>
    <property type="evidence" value="ECO:0007669"/>
    <property type="project" value="InterPro"/>
</dbReference>
<dbReference type="InterPro" id="IPR003439">
    <property type="entry name" value="ABC_transporter-like_ATP-bd"/>
</dbReference>
<feature type="transmembrane region" description="Helical" evidence="9">
    <location>
        <begin position="286"/>
        <end position="309"/>
    </location>
</feature>
<evidence type="ECO:0000256" key="7">
    <source>
        <dbReference type="ARBA" id="ARBA00022989"/>
    </source>
</evidence>
<comment type="subcellular location">
    <subcellularLocation>
        <location evidence="1">Cell membrane</location>
        <topology evidence="1">Multi-pass membrane protein</topology>
    </subcellularLocation>
</comment>
<evidence type="ECO:0000256" key="4">
    <source>
        <dbReference type="ARBA" id="ARBA00022692"/>
    </source>
</evidence>
<feature type="transmembrane region" description="Helical" evidence="9">
    <location>
        <begin position="204"/>
        <end position="222"/>
    </location>
</feature>
<dbReference type="GO" id="GO:0005524">
    <property type="term" value="F:ATP binding"/>
    <property type="evidence" value="ECO:0007669"/>
    <property type="project" value="UniProtKB-KW"/>
</dbReference>
<feature type="transmembrane region" description="Helical" evidence="9">
    <location>
        <begin position="155"/>
        <end position="174"/>
    </location>
</feature>
<dbReference type="Proteomes" id="UP000007472">
    <property type="component" value="Chromosome"/>
</dbReference>
<evidence type="ECO:0000259" key="10">
    <source>
        <dbReference type="PROSITE" id="PS50893"/>
    </source>
</evidence>
<evidence type="ECO:0000313" key="11">
    <source>
        <dbReference type="EMBL" id="ADU92003.1"/>
    </source>
</evidence>
<evidence type="ECO:0000313" key="12">
    <source>
        <dbReference type="Proteomes" id="UP000007472"/>
    </source>
</evidence>